<sequence>MTVYKQATREKYATIGKDRYPIGDKIHARAALARINQGGLSPEQKMAVIRKAHAMLRK</sequence>
<gene>
    <name evidence="1" type="ORF">MM415B01169_0032</name>
</gene>
<reference evidence="1" key="1">
    <citation type="submission" date="2020-03" db="EMBL/GenBank/DDBJ databases">
        <title>The deep terrestrial virosphere.</title>
        <authorList>
            <person name="Holmfeldt K."/>
            <person name="Nilsson E."/>
            <person name="Simone D."/>
            <person name="Lopez-Fernandez M."/>
            <person name="Wu X."/>
            <person name="de Brujin I."/>
            <person name="Lundin D."/>
            <person name="Andersson A."/>
            <person name="Bertilsson S."/>
            <person name="Dopson M."/>
        </authorList>
    </citation>
    <scope>NUCLEOTIDE SEQUENCE</scope>
    <source>
        <strain evidence="1">MM415B01169</strain>
    </source>
</reference>
<name>A0A6M3IRA0_9ZZZZ</name>
<evidence type="ECO:0000313" key="1">
    <source>
        <dbReference type="EMBL" id="QJA60199.1"/>
    </source>
</evidence>
<organism evidence="1">
    <name type="scientific">viral metagenome</name>
    <dbReference type="NCBI Taxonomy" id="1070528"/>
    <lineage>
        <taxon>unclassified sequences</taxon>
        <taxon>metagenomes</taxon>
        <taxon>organismal metagenomes</taxon>
    </lineage>
</organism>
<accession>A0A6M3IRA0</accession>
<protein>
    <submittedName>
        <fullName evidence="1">Uncharacterized protein</fullName>
    </submittedName>
</protein>
<dbReference type="AlphaFoldDB" id="A0A6M3IRA0"/>
<dbReference type="EMBL" id="MT141399">
    <property type="protein sequence ID" value="QJA60199.1"/>
    <property type="molecule type" value="Genomic_DNA"/>
</dbReference>
<proteinExistence type="predicted"/>